<reference evidence="3" key="1">
    <citation type="journal article" date="2019" name="Int. J. Syst. Evol. Microbiol.">
        <title>The Global Catalogue of Microorganisms (GCM) 10K type strain sequencing project: providing services to taxonomists for standard genome sequencing and annotation.</title>
        <authorList>
            <consortium name="The Broad Institute Genomics Platform"/>
            <consortium name="The Broad Institute Genome Sequencing Center for Infectious Disease"/>
            <person name="Wu L."/>
            <person name="Ma J."/>
        </authorList>
    </citation>
    <scope>NUCLEOTIDE SEQUENCE [LARGE SCALE GENOMIC DNA]</scope>
    <source>
        <strain evidence="3">KCTC 52274</strain>
    </source>
</reference>
<dbReference type="Gene3D" id="3.30.1150.10">
    <property type="match status" value="1"/>
</dbReference>
<comment type="caution">
    <text evidence="2">The sequence shown here is derived from an EMBL/GenBank/DDBJ whole genome shotgun (WGS) entry which is preliminary data.</text>
</comment>
<sequence length="301" mass="33919">MKAFLFPGYNKSTKNHHNLVQMHLTKSLLIISLVVFNNYLFKATNDIVLSVFNEPISFEEVDKPPVFEKCSDWIEECELRACFTNTLIHIIDKEVNKAFDSQNKNVEEFLKATINFIITVDGSIKSLNVRGDNEVFNQYIGNSISTISVVPGEHNGEKVEVAYSLDLFKKRGLSVRRDYGSGSIIVPHDKPAIHPDCIETGEIEKDKKCFKEAMLQHISNHYNTGLGEELGLSGINRVYVKFAISECGNVIEISARGPHPKLQDEAIRVAKLLPKMKPAQLQDKPVKTLYSLPIVFQIKGK</sequence>
<dbReference type="Pfam" id="PF03544">
    <property type="entry name" value="TonB_C"/>
    <property type="match status" value="1"/>
</dbReference>
<evidence type="ECO:0000313" key="3">
    <source>
        <dbReference type="Proteomes" id="UP001597319"/>
    </source>
</evidence>
<name>A0ABW5LJT5_9FLAO</name>
<accession>A0ABW5LJT5</accession>
<gene>
    <name evidence="2" type="ORF">ACFSR1_15520</name>
</gene>
<organism evidence="2 3">
    <name type="scientific">Aquimarina rubra</name>
    <dbReference type="NCBI Taxonomy" id="1920033"/>
    <lineage>
        <taxon>Bacteria</taxon>
        <taxon>Pseudomonadati</taxon>
        <taxon>Bacteroidota</taxon>
        <taxon>Flavobacteriia</taxon>
        <taxon>Flavobacteriales</taxon>
        <taxon>Flavobacteriaceae</taxon>
        <taxon>Aquimarina</taxon>
    </lineage>
</organism>
<keyword evidence="3" id="KW-1185">Reference proteome</keyword>
<evidence type="ECO:0000259" key="1">
    <source>
        <dbReference type="Pfam" id="PF03544"/>
    </source>
</evidence>
<dbReference type="InterPro" id="IPR037682">
    <property type="entry name" value="TonB_C"/>
</dbReference>
<dbReference type="SUPFAM" id="SSF74653">
    <property type="entry name" value="TolA/TonB C-terminal domain"/>
    <property type="match status" value="1"/>
</dbReference>
<dbReference type="RefSeq" id="WP_378293934.1">
    <property type="nucleotide sequence ID" value="NZ_JBHULE010000019.1"/>
</dbReference>
<proteinExistence type="predicted"/>
<protein>
    <submittedName>
        <fullName evidence="2">Energy transducer TonB</fullName>
    </submittedName>
</protein>
<feature type="domain" description="TonB C-terminal" evidence="1">
    <location>
        <begin position="237"/>
        <end position="297"/>
    </location>
</feature>
<evidence type="ECO:0000313" key="2">
    <source>
        <dbReference type="EMBL" id="MFD2564089.1"/>
    </source>
</evidence>
<dbReference type="Proteomes" id="UP001597319">
    <property type="component" value="Unassembled WGS sequence"/>
</dbReference>
<dbReference type="EMBL" id="JBHULE010000019">
    <property type="protein sequence ID" value="MFD2564089.1"/>
    <property type="molecule type" value="Genomic_DNA"/>
</dbReference>